<name>A0ACC3A8G0_9EURO</name>
<dbReference type="EMBL" id="JAPDRQ010000068">
    <property type="protein sequence ID" value="KAJ9657144.1"/>
    <property type="molecule type" value="Genomic_DNA"/>
</dbReference>
<evidence type="ECO:0000313" key="1">
    <source>
        <dbReference type="EMBL" id="KAJ9657144.1"/>
    </source>
</evidence>
<protein>
    <submittedName>
        <fullName evidence="1">Uncharacterized protein</fullName>
    </submittedName>
</protein>
<organism evidence="1 2">
    <name type="scientific">Neophaeococcomyces mojaviensis</name>
    <dbReference type="NCBI Taxonomy" id="3383035"/>
    <lineage>
        <taxon>Eukaryota</taxon>
        <taxon>Fungi</taxon>
        <taxon>Dikarya</taxon>
        <taxon>Ascomycota</taxon>
        <taxon>Pezizomycotina</taxon>
        <taxon>Eurotiomycetes</taxon>
        <taxon>Chaetothyriomycetidae</taxon>
        <taxon>Chaetothyriales</taxon>
        <taxon>Chaetothyriales incertae sedis</taxon>
        <taxon>Neophaeococcomyces</taxon>
    </lineage>
</organism>
<comment type="caution">
    <text evidence="1">The sequence shown here is derived from an EMBL/GenBank/DDBJ whole genome shotgun (WGS) entry which is preliminary data.</text>
</comment>
<dbReference type="Proteomes" id="UP001172386">
    <property type="component" value="Unassembled WGS sequence"/>
</dbReference>
<gene>
    <name evidence="1" type="ORF">H2198_004502</name>
</gene>
<accession>A0ACC3A8G0</accession>
<evidence type="ECO:0000313" key="2">
    <source>
        <dbReference type="Proteomes" id="UP001172386"/>
    </source>
</evidence>
<keyword evidence="2" id="KW-1185">Reference proteome</keyword>
<proteinExistence type="predicted"/>
<reference evidence="1" key="1">
    <citation type="submission" date="2022-10" db="EMBL/GenBank/DDBJ databases">
        <title>Culturing micro-colonial fungi from biological soil crusts in the Mojave desert and describing Neophaeococcomyces mojavensis, and introducing the new genera and species Taxawa tesnikishii.</title>
        <authorList>
            <person name="Kurbessoian T."/>
            <person name="Stajich J.E."/>
        </authorList>
    </citation>
    <scope>NUCLEOTIDE SEQUENCE</scope>
    <source>
        <strain evidence="1">JES_112</strain>
    </source>
</reference>
<sequence length="700" mass="78671">MKKENSAQYTELKDIEDTSGHPVHPETHPAIQAWPTQPKPLSLTRNEQVLWTAFDIVLVALPVLLIIKTGLCIYAYNTDKGFTGVDIDSVSLLTQGLIALNAQLVTLFTIVFVTIMSTFVKRYALWRAQRGAYVSDLEQLQGSVSLPSTLKLIWSLRSFDIRSAILALVWSFYYLGSQAIKLEYRLALSEDYHKVNAAIMKADAPSYFDADLDIFFNKSGFSLQDFRTQRAGLDGLNTNFGAVIVDILPYQNKNGQLPNPGTRNGPLIPDYNIALQQVQHASLSDKILRKSGGWVDVSKQSQLSGSYISYTGQSLWLDEISFDNGSVIHNTISQPFLGTYTLNNISYLNVSCGEPVVSPIWAFPNGTSSNTSVSFNMTFARSDAPRDNNDHVLREFVYWYRGFTIYPIAGLDATDSWLLTFNGTYTLSAIQSTCNITTKYIDLQVQCITTGCYPYRMRWANNSNEANATSYSTPFDDDFFAKNFLSNLTFSTGHQNDLMVSTLVSRVFFYDYYLNSSFWSIVGPAQSALNKFGLLSITSLKRSSDLTKGFNTYYMLSQAVIGDYIQPNMTELIYSKNKEDDLFKLIEARGAAFNQGYRIYWQWVPIDFTACSILLAAAIGAYWLRINTLAPDIFGYVSSLTRDNPHIQLPTEGSTLSGIDSENVEKCQSQNRGRASWEYGRRWHWQDSSSASRRGDTSFV</sequence>